<dbReference type="Proteomes" id="UP000478546">
    <property type="component" value="Unassembled WGS sequence"/>
</dbReference>
<name>A0A6B2H0E1_9BACT</name>
<dbReference type="EMBL" id="JAAEAA010000008">
    <property type="protein sequence ID" value="NDK55781.1"/>
    <property type="molecule type" value="Genomic_DNA"/>
</dbReference>
<comment type="caution">
    <text evidence="3">The sequence shown here is derived from an EMBL/GenBank/DDBJ whole genome shotgun (WGS) entry which is preliminary data.</text>
</comment>
<gene>
    <name evidence="3" type="ORF">GWO68_07630</name>
</gene>
<keyword evidence="4" id="KW-1185">Reference proteome</keyword>
<proteinExistence type="predicted"/>
<sequence>MNIAANTKISALIKENPAAIDAIAGINKHFEKLRNPVLRKILASRVTIADAARIGGCDVKQFYEKLAPLGFIVSETNNGNITNQTTMQTPETTTTAMPAYLAQLPEPNIHTLDVREDIATGNDPFLKIMSAVDEIKENNALLIINTFEPTPLIAILKKKSYSFWTDVKHENLVYTYFWQENTPEPEADATIAAQENSFEEVMTRFAGNVKRIDVRAMEMPQPMVTILGELEVLPINQVLYVVHKRVPQFLLPQLQDRGFNITIKEIGPNQVDLLIYK</sequence>
<accession>A0A6B2H0E1</accession>
<reference evidence="3 4" key="1">
    <citation type="submission" date="2020-01" db="EMBL/GenBank/DDBJ databases">
        <authorList>
            <person name="Kim M.K."/>
        </authorList>
    </citation>
    <scope>NUCLEOTIDE SEQUENCE [LARGE SCALE GENOMIC DNA]</scope>
    <source>
        <strain evidence="3 4">BT213</strain>
    </source>
</reference>
<evidence type="ECO:0000313" key="3">
    <source>
        <dbReference type="EMBL" id="NDK55781.1"/>
    </source>
</evidence>
<feature type="domain" description="DUF1858" evidence="1">
    <location>
        <begin position="3"/>
        <end position="62"/>
    </location>
</feature>
<dbReference type="InterPro" id="IPR038062">
    <property type="entry name" value="ScdA-like_N_sf"/>
</dbReference>
<feature type="domain" description="DUF2249" evidence="2">
    <location>
        <begin position="212"/>
        <end position="276"/>
    </location>
</feature>
<evidence type="ECO:0000259" key="2">
    <source>
        <dbReference type="Pfam" id="PF10006"/>
    </source>
</evidence>
<dbReference type="InterPro" id="IPR015077">
    <property type="entry name" value="DUF1858"/>
</dbReference>
<organism evidence="3 4">
    <name type="scientific">Pontibacter fetidus</name>
    <dbReference type="NCBI Taxonomy" id="2700082"/>
    <lineage>
        <taxon>Bacteria</taxon>
        <taxon>Pseudomonadati</taxon>
        <taxon>Bacteroidota</taxon>
        <taxon>Cytophagia</taxon>
        <taxon>Cytophagales</taxon>
        <taxon>Hymenobacteraceae</taxon>
        <taxon>Pontibacter</taxon>
    </lineage>
</organism>
<evidence type="ECO:0000259" key="1">
    <source>
        <dbReference type="Pfam" id="PF08984"/>
    </source>
</evidence>
<dbReference type="InterPro" id="IPR018720">
    <property type="entry name" value="DUF2249"/>
</dbReference>
<protein>
    <submittedName>
        <fullName evidence="3">DUF2249 domain-containing protein</fullName>
    </submittedName>
</protein>
<dbReference type="Gene3D" id="1.10.3910.10">
    <property type="entry name" value="SP0561-like"/>
    <property type="match status" value="1"/>
</dbReference>
<feature type="domain" description="DUF2249" evidence="2">
    <location>
        <begin position="111"/>
        <end position="164"/>
    </location>
</feature>
<evidence type="ECO:0000313" key="4">
    <source>
        <dbReference type="Proteomes" id="UP000478546"/>
    </source>
</evidence>
<dbReference type="Pfam" id="PF10006">
    <property type="entry name" value="DUF2249"/>
    <property type="match status" value="2"/>
</dbReference>
<dbReference type="AlphaFoldDB" id="A0A6B2H0E1"/>
<dbReference type="SUPFAM" id="SSF140683">
    <property type="entry name" value="SP0561-like"/>
    <property type="match status" value="1"/>
</dbReference>
<dbReference type="Pfam" id="PF08984">
    <property type="entry name" value="DUF1858"/>
    <property type="match status" value="1"/>
</dbReference>
<dbReference type="RefSeq" id="WP_162345849.1">
    <property type="nucleotide sequence ID" value="NZ_JAAEAA010000008.1"/>
</dbReference>